<dbReference type="Proteomes" id="UP000196158">
    <property type="component" value="Unassembled WGS sequence"/>
</dbReference>
<dbReference type="OrthoDB" id="1476984at2759"/>
<dbReference type="AlphaFoldDB" id="A0A1X7R2W6"/>
<organism evidence="2 3">
    <name type="scientific">Maudiozyma saulgeensis</name>
    <dbReference type="NCBI Taxonomy" id="1789683"/>
    <lineage>
        <taxon>Eukaryota</taxon>
        <taxon>Fungi</taxon>
        <taxon>Dikarya</taxon>
        <taxon>Ascomycota</taxon>
        <taxon>Saccharomycotina</taxon>
        <taxon>Saccharomycetes</taxon>
        <taxon>Saccharomycetales</taxon>
        <taxon>Saccharomycetaceae</taxon>
        <taxon>Maudiozyma</taxon>
    </lineage>
</organism>
<gene>
    <name evidence="2" type="ORF">KASA_0O06479G</name>
</gene>
<keyword evidence="1" id="KW-0479">Metal-binding</keyword>
<name>A0A1X7R2W6_9SACH</name>
<dbReference type="Pfam" id="PF03737">
    <property type="entry name" value="RraA-like"/>
    <property type="match status" value="1"/>
</dbReference>
<evidence type="ECO:0000256" key="1">
    <source>
        <dbReference type="PIRSR" id="PIRSR605493-1"/>
    </source>
</evidence>
<evidence type="ECO:0008006" key="4">
    <source>
        <dbReference type="Google" id="ProtNLM"/>
    </source>
</evidence>
<proteinExistence type="predicted"/>
<dbReference type="SUPFAM" id="SSF89562">
    <property type="entry name" value="RraA-like"/>
    <property type="match status" value="1"/>
</dbReference>
<protein>
    <recommendedName>
        <fullName evidence="4">RraA-like protein</fullName>
    </recommendedName>
</protein>
<dbReference type="EMBL" id="FXLY01000004">
    <property type="protein sequence ID" value="SMN20008.1"/>
    <property type="molecule type" value="Genomic_DNA"/>
</dbReference>
<evidence type="ECO:0000313" key="3">
    <source>
        <dbReference type="Proteomes" id="UP000196158"/>
    </source>
</evidence>
<dbReference type="PANTHER" id="PTHR33254:SF28">
    <property type="entry name" value="4-HYDROXY-4-METHYL-2-OXOGLUTARATE ALDOLASE"/>
    <property type="match status" value="1"/>
</dbReference>
<dbReference type="GO" id="GO:0008948">
    <property type="term" value="F:oxaloacetate decarboxylase activity"/>
    <property type="evidence" value="ECO:0007669"/>
    <property type="project" value="TreeGrafter"/>
</dbReference>
<dbReference type="GO" id="GO:0047443">
    <property type="term" value="F:4-hydroxy-4-methyl-2-oxoglutarate aldolase activity"/>
    <property type="evidence" value="ECO:0007669"/>
    <property type="project" value="TreeGrafter"/>
</dbReference>
<keyword evidence="1" id="KW-0460">Magnesium</keyword>
<feature type="binding site" evidence="1">
    <location>
        <begin position="103"/>
        <end position="106"/>
    </location>
    <ligand>
        <name>substrate</name>
    </ligand>
</feature>
<evidence type="ECO:0000313" key="2">
    <source>
        <dbReference type="EMBL" id="SMN20008.1"/>
    </source>
</evidence>
<comment type="cofactor">
    <cofactor evidence="1">
        <name>Mg(2+)</name>
        <dbReference type="ChEBI" id="CHEBI:18420"/>
    </cofactor>
</comment>
<dbReference type="PANTHER" id="PTHR33254">
    <property type="entry name" value="4-HYDROXY-4-METHYL-2-OXOGLUTARATE ALDOLASE 3-RELATED"/>
    <property type="match status" value="1"/>
</dbReference>
<dbReference type="InterPro" id="IPR036704">
    <property type="entry name" value="RraA/RraA-like_sf"/>
</dbReference>
<feature type="binding site" evidence="1">
    <location>
        <position position="126"/>
    </location>
    <ligand>
        <name>Mg(2+)</name>
        <dbReference type="ChEBI" id="CHEBI:18420"/>
    </ligand>
</feature>
<dbReference type="InterPro" id="IPR005493">
    <property type="entry name" value="RraA/RraA-like"/>
</dbReference>
<dbReference type="GO" id="GO:0046872">
    <property type="term" value="F:metal ion binding"/>
    <property type="evidence" value="ECO:0007669"/>
    <property type="project" value="UniProtKB-KW"/>
</dbReference>
<reference evidence="2 3" key="1">
    <citation type="submission" date="2017-04" db="EMBL/GenBank/DDBJ databases">
        <authorList>
            <person name="Afonso C.L."/>
            <person name="Miller P.J."/>
            <person name="Scott M.A."/>
            <person name="Spackman E."/>
            <person name="Goraichik I."/>
            <person name="Dimitrov K.M."/>
            <person name="Suarez D.L."/>
            <person name="Swayne D.E."/>
        </authorList>
    </citation>
    <scope>NUCLEOTIDE SEQUENCE [LARGE SCALE GENOMIC DNA]</scope>
</reference>
<dbReference type="CDD" id="cd16841">
    <property type="entry name" value="RraA_family"/>
    <property type="match status" value="1"/>
</dbReference>
<accession>A0A1X7R2W6</accession>
<dbReference type="STRING" id="1789683.A0A1X7R2W6"/>
<feature type="binding site" evidence="1">
    <location>
        <position position="125"/>
    </location>
    <ligand>
        <name>substrate</name>
    </ligand>
</feature>
<sequence>MTDDQLKTLSEFSTCDISDGLQNLYGIKDGGYFPNLCQRSGQEKTGSIAGKAFTVLFAHASDERPSINYIDELPSNSVLVMAYTPELQTSVAPYTYVNNAIFGGLMARRAQIQGVNGTIVFGRVRDIGEFTDLKYPVFSYGLGAAASKGVVKPVAINTTLSIATSSDTIPIDSSGQLVSKSCGKRKIAMNIDDGDYIVCDVHGVTRIPHATVDLDRLITYIKSSIKVDALVAEDILKGEPAEASKRKHRALLEKFKD</sequence>
<dbReference type="Gene3D" id="3.50.30.40">
    <property type="entry name" value="Ribonuclease E inhibitor RraA/RraA-like"/>
    <property type="match status" value="1"/>
</dbReference>
<keyword evidence="3" id="KW-1185">Reference proteome</keyword>